<feature type="compositionally biased region" description="Polar residues" evidence="1">
    <location>
        <begin position="158"/>
        <end position="167"/>
    </location>
</feature>
<evidence type="ECO:0000313" key="2">
    <source>
        <dbReference type="EMBL" id="GAA2227771.1"/>
    </source>
</evidence>
<dbReference type="EMBL" id="BAAATR010000002">
    <property type="protein sequence ID" value="GAA2227771.1"/>
    <property type="molecule type" value="Genomic_DNA"/>
</dbReference>
<reference evidence="2 3" key="1">
    <citation type="journal article" date="2019" name="Int. J. Syst. Evol. Microbiol.">
        <title>The Global Catalogue of Microorganisms (GCM) 10K type strain sequencing project: providing services to taxonomists for standard genome sequencing and annotation.</title>
        <authorList>
            <consortium name="The Broad Institute Genomics Platform"/>
            <consortium name="The Broad Institute Genome Sequencing Center for Infectious Disease"/>
            <person name="Wu L."/>
            <person name="Ma J."/>
        </authorList>
    </citation>
    <scope>NUCLEOTIDE SEQUENCE [LARGE SCALE GENOMIC DNA]</scope>
    <source>
        <strain evidence="2 3">JCM 7356</strain>
    </source>
</reference>
<organism evidence="2 3">
    <name type="scientific">Kitasatospora cystarginea</name>
    <dbReference type="NCBI Taxonomy" id="58350"/>
    <lineage>
        <taxon>Bacteria</taxon>
        <taxon>Bacillati</taxon>
        <taxon>Actinomycetota</taxon>
        <taxon>Actinomycetes</taxon>
        <taxon>Kitasatosporales</taxon>
        <taxon>Streptomycetaceae</taxon>
        <taxon>Kitasatospora</taxon>
    </lineage>
</organism>
<evidence type="ECO:0000256" key="1">
    <source>
        <dbReference type="SAM" id="MobiDB-lite"/>
    </source>
</evidence>
<keyword evidence="3" id="KW-1185">Reference proteome</keyword>
<gene>
    <name evidence="2" type="ORF">GCM10010430_04120</name>
</gene>
<evidence type="ECO:0000313" key="3">
    <source>
        <dbReference type="Proteomes" id="UP001500305"/>
    </source>
</evidence>
<proteinExistence type="predicted"/>
<feature type="region of interest" description="Disordered" evidence="1">
    <location>
        <begin position="135"/>
        <end position="183"/>
    </location>
</feature>
<evidence type="ECO:0008006" key="4">
    <source>
        <dbReference type="Google" id="ProtNLM"/>
    </source>
</evidence>
<feature type="compositionally biased region" description="Gly residues" evidence="1">
    <location>
        <begin position="173"/>
        <end position="183"/>
    </location>
</feature>
<sequence>MSGNSFQIDLDVVEGAAQQIQRMLEDLQAPTAKLQAVVKQITEVAYGTDPLGHALTGGTSGVGGLPQHQDEVLAGIQEYLQNSAVMAQNLLTMCQRYRETDDQQAAQLRAIGGPDMPPAPVSAPVAPVAPVAAPVTDPGWRAPTGVVYQDPNAPALGSDQSASTERQPPSRPAGGGGHQAQLI</sequence>
<dbReference type="RefSeq" id="WP_344634425.1">
    <property type="nucleotide sequence ID" value="NZ_BAAATR010000002.1"/>
</dbReference>
<comment type="caution">
    <text evidence="2">The sequence shown here is derived from an EMBL/GenBank/DDBJ whole genome shotgun (WGS) entry which is preliminary data.</text>
</comment>
<name>A0ABN3DCW4_9ACTN</name>
<protein>
    <recommendedName>
        <fullName evidence="4">PE domain-containing protein</fullName>
    </recommendedName>
</protein>
<dbReference type="Proteomes" id="UP001500305">
    <property type="component" value="Unassembled WGS sequence"/>
</dbReference>
<accession>A0ABN3DCW4</accession>